<evidence type="ECO:0000256" key="1">
    <source>
        <dbReference type="ARBA" id="ARBA00000644"/>
    </source>
</evidence>
<comment type="function">
    <text evidence="4">Catalyzes the reversible isomerization-deamination of glucosamine 6-phosphate (GlcN6P) to form fructose 6-phosphate (Fru6P) and ammonium ion.</text>
</comment>
<feature type="active site" description="Proton acceptor; for ring-opening step" evidence="4">
    <location>
        <position position="138"/>
    </location>
</feature>
<keyword evidence="3 4" id="KW-0119">Carbohydrate metabolism</keyword>
<accession>A0A2T7FUN2</accession>
<dbReference type="GO" id="GO:0005975">
    <property type="term" value="P:carbohydrate metabolic process"/>
    <property type="evidence" value="ECO:0007669"/>
    <property type="project" value="InterPro"/>
</dbReference>
<dbReference type="InterPro" id="IPR037171">
    <property type="entry name" value="NagB/RpiA_transferase-like"/>
</dbReference>
<dbReference type="Gene3D" id="3.40.50.1360">
    <property type="match status" value="1"/>
</dbReference>
<feature type="domain" description="Glucosamine/galactosamine-6-phosphate isomerase" evidence="5">
    <location>
        <begin position="10"/>
        <end position="229"/>
    </location>
</feature>
<dbReference type="GO" id="GO:0006046">
    <property type="term" value="P:N-acetylglucosamine catabolic process"/>
    <property type="evidence" value="ECO:0007669"/>
    <property type="project" value="UniProtKB-UniRule"/>
</dbReference>
<dbReference type="NCBIfam" id="TIGR00502">
    <property type="entry name" value="nagB"/>
    <property type="match status" value="1"/>
</dbReference>
<dbReference type="Proteomes" id="UP000244817">
    <property type="component" value="Unassembled WGS sequence"/>
</dbReference>
<dbReference type="EC" id="3.5.99.6" evidence="4"/>
<dbReference type="GO" id="GO:0019262">
    <property type="term" value="P:N-acetylneuraminate catabolic process"/>
    <property type="evidence" value="ECO:0007669"/>
    <property type="project" value="UniProtKB-UniRule"/>
</dbReference>
<comment type="caution">
    <text evidence="4">Lacks conserved residue(s) required for the propagation of feature annotation.</text>
</comment>
<dbReference type="AlphaFoldDB" id="A0A2T7FUN2"/>
<evidence type="ECO:0000313" key="7">
    <source>
        <dbReference type="Proteomes" id="UP000244817"/>
    </source>
</evidence>
<dbReference type="PANTHER" id="PTHR11280:SF5">
    <property type="entry name" value="GLUCOSAMINE-6-PHOSPHATE ISOMERASE"/>
    <property type="match status" value="1"/>
</dbReference>
<feature type="active site" description="For ring-opening step" evidence="4">
    <location>
        <position position="136"/>
    </location>
</feature>
<dbReference type="GO" id="GO:0006043">
    <property type="term" value="P:glucosamine catabolic process"/>
    <property type="evidence" value="ECO:0007669"/>
    <property type="project" value="TreeGrafter"/>
</dbReference>
<dbReference type="GO" id="GO:0042802">
    <property type="term" value="F:identical protein binding"/>
    <property type="evidence" value="ECO:0007669"/>
    <property type="project" value="TreeGrafter"/>
</dbReference>
<dbReference type="GO" id="GO:0005737">
    <property type="term" value="C:cytoplasm"/>
    <property type="evidence" value="ECO:0007669"/>
    <property type="project" value="TreeGrafter"/>
</dbReference>
<comment type="catalytic activity">
    <reaction evidence="1 4">
        <text>alpha-D-glucosamine 6-phosphate + H2O = beta-D-fructose 6-phosphate + NH4(+)</text>
        <dbReference type="Rhea" id="RHEA:12172"/>
        <dbReference type="ChEBI" id="CHEBI:15377"/>
        <dbReference type="ChEBI" id="CHEBI:28938"/>
        <dbReference type="ChEBI" id="CHEBI:57634"/>
        <dbReference type="ChEBI" id="CHEBI:75989"/>
        <dbReference type="EC" id="3.5.99.6"/>
    </reaction>
</comment>
<dbReference type="NCBIfam" id="NF001684">
    <property type="entry name" value="PRK00443.1-4"/>
    <property type="match status" value="1"/>
</dbReference>
<keyword evidence="2 4" id="KW-0378">Hydrolase</keyword>
<dbReference type="RefSeq" id="WP_108641733.1">
    <property type="nucleotide sequence ID" value="NZ_QCYG01000008.1"/>
</dbReference>
<evidence type="ECO:0000259" key="5">
    <source>
        <dbReference type="Pfam" id="PF01182"/>
    </source>
</evidence>
<dbReference type="GO" id="GO:0004342">
    <property type="term" value="F:glucosamine-6-phosphate deaminase activity"/>
    <property type="evidence" value="ECO:0007669"/>
    <property type="project" value="UniProtKB-UniRule"/>
</dbReference>
<dbReference type="UniPathway" id="UPA00629">
    <property type="reaction ID" value="UER00684"/>
</dbReference>
<dbReference type="InterPro" id="IPR006148">
    <property type="entry name" value="Glc/Gal-6P_isomerase"/>
</dbReference>
<dbReference type="SUPFAM" id="SSF100950">
    <property type="entry name" value="NagB/RpiA/CoA transferase-like"/>
    <property type="match status" value="1"/>
</dbReference>
<dbReference type="InterPro" id="IPR004547">
    <property type="entry name" value="Glucosamine6P_isomerase"/>
</dbReference>
<feature type="active site" description="For ring-opening step" evidence="4">
    <location>
        <position position="143"/>
    </location>
</feature>
<evidence type="ECO:0000313" key="6">
    <source>
        <dbReference type="EMBL" id="PVA05881.1"/>
    </source>
</evidence>
<reference evidence="6 7" key="1">
    <citation type="submission" date="2018-04" db="EMBL/GenBank/DDBJ databases">
        <title>Pelagivirga bohaiensis gen. nov., sp. nov., a bacterium isolated from the Bohai Sea.</title>
        <authorList>
            <person name="Ji X."/>
        </authorList>
    </citation>
    <scope>NUCLEOTIDE SEQUENCE [LARGE SCALE GENOMIC DNA]</scope>
    <source>
        <strain evidence="6 7">BH-SD16</strain>
    </source>
</reference>
<evidence type="ECO:0000256" key="4">
    <source>
        <dbReference type="HAMAP-Rule" id="MF_01241"/>
    </source>
</evidence>
<comment type="pathway">
    <text evidence="4">Amino-sugar metabolism; N-acetylneuraminate degradation; D-fructose 6-phosphate from N-acetylneuraminate: step 5/5.</text>
</comment>
<comment type="similarity">
    <text evidence="4">Belongs to the glucosamine/galactosamine-6-phosphate isomerase family. NagB subfamily.</text>
</comment>
<dbReference type="FunFam" id="3.40.50.1360:FF:000003">
    <property type="entry name" value="Glucosamine-6-phosphate deaminase"/>
    <property type="match status" value="1"/>
</dbReference>
<dbReference type="InterPro" id="IPR018321">
    <property type="entry name" value="Glucosamine6P_isomerase_CS"/>
</dbReference>
<evidence type="ECO:0000256" key="3">
    <source>
        <dbReference type="ARBA" id="ARBA00023277"/>
    </source>
</evidence>
<gene>
    <name evidence="4 6" type="primary">nagB</name>
    <name evidence="6" type="ORF">DC363_13790</name>
</gene>
<proteinExistence type="inferred from homology"/>
<organism evidence="6 7">
    <name type="scientific">Thalassorhabdomicrobium marinisediminis</name>
    <dbReference type="NCBI Taxonomy" id="2170577"/>
    <lineage>
        <taxon>Bacteria</taxon>
        <taxon>Pseudomonadati</taxon>
        <taxon>Pseudomonadota</taxon>
        <taxon>Alphaproteobacteria</taxon>
        <taxon>Rhodobacterales</taxon>
        <taxon>Paracoccaceae</taxon>
        <taxon>Thalassorhabdomicrobium</taxon>
    </lineage>
</organism>
<name>A0A2T7FUN2_9RHOB</name>
<evidence type="ECO:0000256" key="2">
    <source>
        <dbReference type="ARBA" id="ARBA00022801"/>
    </source>
</evidence>
<keyword evidence="7" id="KW-1185">Reference proteome</keyword>
<dbReference type="OrthoDB" id="9791139at2"/>
<comment type="caution">
    <text evidence="6">The sequence shown here is derived from an EMBL/GenBank/DDBJ whole genome shotgun (WGS) entry which is preliminary data.</text>
</comment>
<dbReference type="PROSITE" id="PS01161">
    <property type="entry name" value="GLC_GALNAC_ISOMERASE"/>
    <property type="match status" value="1"/>
</dbReference>
<dbReference type="PANTHER" id="PTHR11280">
    <property type="entry name" value="GLUCOSAMINE-6-PHOSPHATE ISOMERASE"/>
    <property type="match status" value="1"/>
</dbReference>
<protein>
    <recommendedName>
        <fullName evidence="4">Glucosamine-6-phosphate deaminase</fullName>
        <ecNumber evidence="4">3.5.99.6</ecNumber>
    </recommendedName>
    <alternativeName>
        <fullName evidence="4">GlcN6P deaminase</fullName>
        <shortName evidence="4">GNPDA</shortName>
    </alternativeName>
    <alternativeName>
        <fullName evidence="4">Glucosamine-6-phosphate isomerase</fullName>
    </alternativeName>
</protein>
<dbReference type="Pfam" id="PF01182">
    <property type="entry name" value="Glucosamine_iso"/>
    <property type="match status" value="1"/>
</dbReference>
<feature type="active site" description="Proton acceptor; for enolization step" evidence="4">
    <location>
        <position position="67"/>
    </location>
</feature>
<dbReference type="HAMAP" id="MF_01241">
    <property type="entry name" value="GlcN6P_deamin"/>
    <property type="match status" value="1"/>
</dbReference>
<dbReference type="CDD" id="cd01399">
    <property type="entry name" value="GlcN6P_deaminase"/>
    <property type="match status" value="1"/>
</dbReference>
<dbReference type="EMBL" id="QCYG01000008">
    <property type="protein sequence ID" value="PVA05881.1"/>
    <property type="molecule type" value="Genomic_DNA"/>
</dbReference>
<sequence length="261" mass="28171">MKVLILPDLQAAIARAADIIVKTVQTKPDAVLGLATGGTMLPLYDELAHRHRAGKVSFASTTSFNLDEYIGLSPEHPCSYHHYMQQAFFDHVDIDPARTHLPKGDASDPQAAADDYEARISDAGGIDLQLLGIGQNGHIGFNEPTASLGSRTRIKTLTRSTREANQRYFRSFDETPQYAITTGVATILESRKCLLIATGAAKAEAVARMIEGPLAAVCPASALQLHKRATVVLDAEAAEQLALRDYYETVHPDGRESAFGG</sequence>